<keyword evidence="1" id="KW-0175">Coiled coil</keyword>
<sequence length="83" mass="9055">MTAMTRIDGDVAVIATYVLSVAQAVGPIIRPAFGAWLQGRAGRTLRLKVGEVEVEARTMDEIDELLRRAKALQEADQGENDET</sequence>
<name>A0A6J5FA89_9BURK</name>
<dbReference type="AlphaFoldDB" id="A0A6J5FA89"/>
<dbReference type="RefSeq" id="WP_175232860.1">
    <property type="nucleotide sequence ID" value="NZ_CADIKH010000097.1"/>
</dbReference>
<gene>
    <name evidence="2" type="ORF">LMG29542_07604</name>
</gene>
<evidence type="ECO:0000256" key="1">
    <source>
        <dbReference type="SAM" id="Coils"/>
    </source>
</evidence>
<protein>
    <submittedName>
        <fullName evidence="2">Uncharacterized protein</fullName>
    </submittedName>
</protein>
<dbReference type="Proteomes" id="UP000494363">
    <property type="component" value="Unassembled WGS sequence"/>
</dbReference>
<accession>A0A6J5FA89</accession>
<proteinExistence type="predicted"/>
<evidence type="ECO:0000313" key="3">
    <source>
        <dbReference type="Proteomes" id="UP000494363"/>
    </source>
</evidence>
<reference evidence="2 3" key="1">
    <citation type="submission" date="2020-04" db="EMBL/GenBank/DDBJ databases">
        <authorList>
            <person name="De Canck E."/>
        </authorList>
    </citation>
    <scope>NUCLEOTIDE SEQUENCE [LARGE SCALE GENOMIC DNA]</scope>
    <source>
        <strain evidence="2 3">LMG 29542</strain>
    </source>
</reference>
<keyword evidence="3" id="KW-1185">Reference proteome</keyword>
<organism evidence="2 3">
    <name type="scientific">Paraburkholderia humisilvae</name>
    <dbReference type="NCBI Taxonomy" id="627669"/>
    <lineage>
        <taxon>Bacteria</taxon>
        <taxon>Pseudomonadati</taxon>
        <taxon>Pseudomonadota</taxon>
        <taxon>Betaproteobacteria</taxon>
        <taxon>Burkholderiales</taxon>
        <taxon>Burkholderiaceae</taxon>
        <taxon>Paraburkholderia</taxon>
    </lineage>
</organism>
<feature type="coiled-coil region" evidence="1">
    <location>
        <begin position="55"/>
        <end position="82"/>
    </location>
</feature>
<evidence type="ECO:0000313" key="2">
    <source>
        <dbReference type="EMBL" id="CAB3774135.1"/>
    </source>
</evidence>
<dbReference type="EMBL" id="CADIKH010000097">
    <property type="protein sequence ID" value="CAB3774135.1"/>
    <property type="molecule type" value="Genomic_DNA"/>
</dbReference>